<sequence>MPDPAAEPPALPQDPATGSGTVTLSTSLLGDLQVPGSPEQAATLQALAARAAV</sequence>
<dbReference type="Proteomes" id="UP001529369">
    <property type="component" value="Unassembled WGS sequence"/>
</dbReference>
<dbReference type="EMBL" id="JAUFPN010000016">
    <property type="protein sequence ID" value="MDN3563155.1"/>
    <property type="molecule type" value="Genomic_DNA"/>
</dbReference>
<evidence type="ECO:0000313" key="3">
    <source>
        <dbReference type="Proteomes" id="UP001529369"/>
    </source>
</evidence>
<reference evidence="3" key="1">
    <citation type="journal article" date="2019" name="Int. J. Syst. Evol. Microbiol.">
        <title>The Global Catalogue of Microorganisms (GCM) 10K type strain sequencing project: providing services to taxonomists for standard genome sequencing and annotation.</title>
        <authorList>
            <consortium name="The Broad Institute Genomics Platform"/>
            <consortium name="The Broad Institute Genome Sequencing Center for Infectious Disease"/>
            <person name="Wu L."/>
            <person name="Ma J."/>
        </authorList>
    </citation>
    <scope>NUCLEOTIDE SEQUENCE [LARGE SCALE GENOMIC DNA]</scope>
    <source>
        <strain evidence="3">CECT 7131</strain>
    </source>
</reference>
<keyword evidence="3" id="KW-1185">Reference proteome</keyword>
<accession>A0ABT8A095</accession>
<gene>
    <name evidence="2" type="ORF">QWZ14_02025</name>
</gene>
<feature type="region of interest" description="Disordered" evidence="1">
    <location>
        <begin position="1"/>
        <end position="23"/>
    </location>
</feature>
<evidence type="ECO:0000313" key="2">
    <source>
        <dbReference type="EMBL" id="MDN3563155.1"/>
    </source>
</evidence>
<comment type="caution">
    <text evidence="2">The sequence shown here is derived from an EMBL/GenBank/DDBJ whole genome shotgun (WGS) entry which is preliminary data.</text>
</comment>
<evidence type="ECO:0000256" key="1">
    <source>
        <dbReference type="SAM" id="MobiDB-lite"/>
    </source>
</evidence>
<proteinExistence type="predicted"/>
<name>A0ABT8A095_9PROT</name>
<feature type="compositionally biased region" description="Pro residues" evidence="1">
    <location>
        <begin position="1"/>
        <end position="12"/>
    </location>
</feature>
<organism evidence="2 3">
    <name type="scientific">Paeniroseomonas aquatica</name>
    <dbReference type="NCBI Taxonomy" id="373043"/>
    <lineage>
        <taxon>Bacteria</taxon>
        <taxon>Pseudomonadati</taxon>
        <taxon>Pseudomonadota</taxon>
        <taxon>Alphaproteobacteria</taxon>
        <taxon>Acetobacterales</taxon>
        <taxon>Acetobacteraceae</taxon>
        <taxon>Paeniroseomonas</taxon>
    </lineage>
</organism>
<protein>
    <submittedName>
        <fullName evidence="2">Uncharacterized protein</fullName>
    </submittedName>
</protein>
<dbReference type="RefSeq" id="WP_290314894.1">
    <property type="nucleotide sequence ID" value="NZ_JAUFPN010000016.1"/>
</dbReference>